<keyword evidence="1" id="KW-0472">Membrane</keyword>
<evidence type="ECO:0000313" key="3">
    <source>
        <dbReference type="Proteomes" id="UP000193920"/>
    </source>
</evidence>
<reference evidence="2 3" key="1">
    <citation type="submission" date="2016-08" db="EMBL/GenBank/DDBJ databases">
        <title>A Parts List for Fungal Cellulosomes Revealed by Comparative Genomics.</title>
        <authorList>
            <consortium name="DOE Joint Genome Institute"/>
            <person name="Haitjema C.H."/>
            <person name="Gilmore S.P."/>
            <person name="Henske J.K."/>
            <person name="Solomon K.V."/>
            <person name="De Groot R."/>
            <person name="Kuo A."/>
            <person name="Mondo S.J."/>
            <person name="Salamov A.A."/>
            <person name="Labutti K."/>
            <person name="Zhao Z."/>
            <person name="Chiniquy J."/>
            <person name="Barry K."/>
            <person name="Brewer H.M."/>
            <person name="Purvine S.O."/>
            <person name="Wright A.T."/>
            <person name="Boxma B."/>
            <person name="Van Alen T."/>
            <person name="Hackstein J.H."/>
            <person name="Baker S.E."/>
            <person name="Grigoriev I.V."/>
            <person name="O'Malley M.A."/>
        </authorList>
    </citation>
    <scope>NUCLEOTIDE SEQUENCE [LARGE SCALE GENOMIC DNA]</scope>
    <source>
        <strain evidence="2 3">G1</strain>
    </source>
</reference>
<dbReference type="AlphaFoldDB" id="A0A1Y1X3D5"/>
<proteinExistence type="predicted"/>
<protein>
    <submittedName>
        <fullName evidence="2">Uncharacterized protein</fullName>
    </submittedName>
</protein>
<accession>A0A1Y1X3D5</accession>
<gene>
    <name evidence="2" type="ORF">LY90DRAFT_521738</name>
</gene>
<dbReference type="Gene3D" id="3.20.20.190">
    <property type="entry name" value="Phosphatidylinositol (PI) phosphodiesterase"/>
    <property type="match status" value="1"/>
</dbReference>
<evidence type="ECO:0000313" key="2">
    <source>
        <dbReference type="EMBL" id="ORX80317.1"/>
    </source>
</evidence>
<dbReference type="GO" id="GO:0006629">
    <property type="term" value="P:lipid metabolic process"/>
    <property type="evidence" value="ECO:0007669"/>
    <property type="project" value="InterPro"/>
</dbReference>
<comment type="caution">
    <text evidence="2">The sequence shown here is derived from an EMBL/GenBank/DDBJ whole genome shotgun (WGS) entry which is preliminary data.</text>
</comment>
<sequence length="146" mass="17658">MKWIRFIFHMVHWVVMIVIMTIIFILNLYLNIVLNFLIEHPSETVIIHLKRENISKTIKDSYIAELIQSVSNEIYNKNKRFVYYFYVPRNIDDDYTNKYMPILKKVRGKIVFLSRSEFYYTDLDIQPTDTDLDLEKEKRSLPNSIL</sequence>
<dbReference type="GO" id="GO:0008081">
    <property type="term" value="F:phosphoric diester hydrolase activity"/>
    <property type="evidence" value="ECO:0007669"/>
    <property type="project" value="InterPro"/>
</dbReference>
<organism evidence="2 3">
    <name type="scientific">Neocallimastix californiae</name>
    <dbReference type="NCBI Taxonomy" id="1754190"/>
    <lineage>
        <taxon>Eukaryota</taxon>
        <taxon>Fungi</taxon>
        <taxon>Fungi incertae sedis</taxon>
        <taxon>Chytridiomycota</taxon>
        <taxon>Chytridiomycota incertae sedis</taxon>
        <taxon>Neocallimastigomycetes</taxon>
        <taxon>Neocallimastigales</taxon>
        <taxon>Neocallimastigaceae</taxon>
        <taxon>Neocallimastix</taxon>
    </lineage>
</organism>
<keyword evidence="1" id="KW-1133">Transmembrane helix</keyword>
<dbReference type="Proteomes" id="UP000193920">
    <property type="component" value="Unassembled WGS sequence"/>
</dbReference>
<dbReference type="SUPFAM" id="SSF51695">
    <property type="entry name" value="PLC-like phosphodiesterases"/>
    <property type="match status" value="1"/>
</dbReference>
<keyword evidence="1" id="KW-0812">Transmembrane</keyword>
<dbReference type="InterPro" id="IPR017946">
    <property type="entry name" value="PLC-like_Pdiesterase_TIM-brl"/>
</dbReference>
<feature type="transmembrane region" description="Helical" evidence="1">
    <location>
        <begin position="6"/>
        <end position="30"/>
    </location>
</feature>
<evidence type="ECO:0000256" key="1">
    <source>
        <dbReference type="SAM" id="Phobius"/>
    </source>
</evidence>
<dbReference type="OrthoDB" id="1046782at2759"/>
<dbReference type="EMBL" id="MCOG01001480">
    <property type="protein sequence ID" value="ORX80317.1"/>
    <property type="molecule type" value="Genomic_DNA"/>
</dbReference>
<keyword evidence="3" id="KW-1185">Reference proteome</keyword>
<name>A0A1Y1X3D5_9FUNG</name>